<organism evidence="2 3">
    <name type="scientific">Nitrosococcus oceani C-27</name>
    <dbReference type="NCBI Taxonomy" id="314279"/>
    <lineage>
        <taxon>Bacteria</taxon>
        <taxon>Pseudomonadati</taxon>
        <taxon>Pseudomonadota</taxon>
        <taxon>Gammaproteobacteria</taxon>
        <taxon>Chromatiales</taxon>
        <taxon>Chromatiaceae</taxon>
        <taxon>Nitrosococcus</taxon>
    </lineage>
</organism>
<name>A0A0E2ZKF8_9GAMM</name>
<dbReference type="Pfam" id="PF15919">
    <property type="entry name" value="HicB_lk_antitox"/>
    <property type="match status" value="1"/>
</dbReference>
<dbReference type="PANTHER" id="PTHR34504">
    <property type="entry name" value="ANTITOXIN HICB"/>
    <property type="match status" value="1"/>
</dbReference>
<comment type="caution">
    <text evidence="2">The sequence shown here is derived from an EMBL/GenBank/DDBJ whole genome shotgun (WGS) entry which is preliminary data.</text>
</comment>
<dbReference type="InterPro" id="IPR031807">
    <property type="entry name" value="HicB-like"/>
</dbReference>
<reference evidence="2 3" key="1">
    <citation type="submission" date="2014-07" db="EMBL/GenBank/DDBJ databases">
        <title>Comparative analysis of Nitrosococcus oceani genome inventories of strains from Pacific and Atlantic gyres.</title>
        <authorList>
            <person name="Lim C.K."/>
            <person name="Wang L."/>
            <person name="Sayavedra-Soto L.A."/>
            <person name="Klotz M.G."/>
        </authorList>
    </citation>
    <scope>NUCLEOTIDE SEQUENCE [LARGE SCALE GENOMIC DNA]</scope>
    <source>
        <strain evidence="2 3">C-27</strain>
    </source>
</reference>
<dbReference type="OrthoDB" id="9807959at2"/>
<proteinExistence type="predicted"/>
<dbReference type="InterPro" id="IPR035069">
    <property type="entry name" value="TTHA1013/TTHA0281-like"/>
</dbReference>
<evidence type="ECO:0000313" key="3">
    <source>
        <dbReference type="Proteomes" id="UP000028839"/>
    </source>
</evidence>
<evidence type="ECO:0000259" key="1">
    <source>
        <dbReference type="Pfam" id="PF15919"/>
    </source>
</evidence>
<feature type="domain" description="HicB-like antitoxin of toxin-antitoxin system" evidence="1">
    <location>
        <begin position="7"/>
        <end position="63"/>
    </location>
</feature>
<dbReference type="EMBL" id="JPGN01000072">
    <property type="protein sequence ID" value="KFI18777.1"/>
    <property type="molecule type" value="Genomic_DNA"/>
</dbReference>
<dbReference type="Proteomes" id="UP000028839">
    <property type="component" value="Unassembled WGS sequence"/>
</dbReference>
<dbReference type="PANTHER" id="PTHR34504:SF2">
    <property type="entry name" value="UPF0150 PROTEIN SSL0259"/>
    <property type="match status" value="1"/>
</dbReference>
<evidence type="ECO:0000313" key="2">
    <source>
        <dbReference type="EMBL" id="KFI18777.1"/>
    </source>
</evidence>
<dbReference type="Gene3D" id="3.30.160.250">
    <property type="match status" value="1"/>
</dbReference>
<protein>
    <recommendedName>
        <fullName evidence="1">HicB-like antitoxin of toxin-antitoxin system domain-containing protein</fullName>
    </recommendedName>
</protein>
<dbReference type="SUPFAM" id="SSF143100">
    <property type="entry name" value="TTHA1013/TTHA0281-like"/>
    <property type="match status" value="1"/>
</dbReference>
<dbReference type="InterPro" id="IPR051404">
    <property type="entry name" value="TA_system_antitoxin"/>
</dbReference>
<accession>A0A0E2ZKF8</accession>
<gene>
    <name evidence="2" type="ORF">IB75_11955</name>
</gene>
<dbReference type="HOGENOM" id="CLU_114047_5_2_6"/>
<dbReference type="AlphaFoldDB" id="A0A0E2ZKF8"/>
<sequence>MKYLIEVFWSDEDSGYIALVPDLPGCSAWGATPEEATREIQDAMTAWLEACQQSGESIPKPAAKARYVA</sequence>